<protein>
    <submittedName>
        <fullName evidence="2">Uncharacterized protein</fullName>
    </submittedName>
</protein>
<feature type="compositionally biased region" description="Polar residues" evidence="1">
    <location>
        <begin position="17"/>
        <end position="26"/>
    </location>
</feature>
<organism evidence="2 3">
    <name type="scientific">Mikania micrantha</name>
    <name type="common">bitter vine</name>
    <dbReference type="NCBI Taxonomy" id="192012"/>
    <lineage>
        <taxon>Eukaryota</taxon>
        <taxon>Viridiplantae</taxon>
        <taxon>Streptophyta</taxon>
        <taxon>Embryophyta</taxon>
        <taxon>Tracheophyta</taxon>
        <taxon>Spermatophyta</taxon>
        <taxon>Magnoliopsida</taxon>
        <taxon>eudicotyledons</taxon>
        <taxon>Gunneridae</taxon>
        <taxon>Pentapetalae</taxon>
        <taxon>asterids</taxon>
        <taxon>campanulids</taxon>
        <taxon>Asterales</taxon>
        <taxon>Asteraceae</taxon>
        <taxon>Asteroideae</taxon>
        <taxon>Heliantheae alliance</taxon>
        <taxon>Eupatorieae</taxon>
        <taxon>Mikania</taxon>
    </lineage>
</organism>
<dbReference type="AlphaFoldDB" id="A0A5N6Q1R2"/>
<name>A0A5N6Q1R2_9ASTR</name>
<evidence type="ECO:0000313" key="3">
    <source>
        <dbReference type="Proteomes" id="UP000326396"/>
    </source>
</evidence>
<sequence length="188" mass="20009">MKMKEDRRCSDFHHKPSSGSPQNVAKQPTPTPTSTISFFPFLYSIFFLTRFDDTPHVSKYESPMAPATPSSSWSHAPLATHDEHQQGLQLLLVQELRPIANPTTVLVNIPDELLDGADEGPEGLLLRGEGGDVVRPCGDDGMLVGVGGDGLDAGDLVGTRGDSGDRDLGVGWSRRAVAGAGDLGASWS</sequence>
<comment type="caution">
    <text evidence="2">The sequence shown here is derived from an EMBL/GenBank/DDBJ whole genome shotgun (WGS) entry which is preliminary data.</text>
</comment>
<proteinExistence type="predicted"/>
<evidence type="ECO:0000313" key="2">
    <source>
        <dbReference type="EMBL" id="KAD7477758.1"/>
    </source>
</evidence>
<gene>
    <name evidence="2" type="ORF">E3N88_00894</name>
</gene>
<dbReference type="Proteomes" id="UP000326396">
    <property type="component" value="Linkage Group LG1"/>
</dbReference>
<feature type="region of interest" description="Disordered" evidence="1">
    <location>
        <begin position="1"/>
        <end position="31"/>
    </location>
</feature>
<dbReference type="EMBL" id="SZYD01000001">
    <property type="protein sequence ID" value="KAD7477758.1"/>
    <property type="molecule type" value="Genomic_DNA"/>
</dbReference>
<reference evidence="2 3" key="1">
    <citation type="submission" date="2019-05" db="EMBL/GenBank/DDBJ databases">
        <title>Mikania micrantha, genome provides insights into the molecular mechanism of rapid growth.</title>
        <authorList>
            <person name="Liu B."/>
        </authorList>
    </citation>
    <scope>NUCLEOTIDE SEQUENCE [LARGE SCALE GENOMIC DNA]</scope>
    <source>
        <strain evidence="2">NLD-2019</strain>
        <tissue evidence="2">Leaf</tissue>
    </source>
</reference>
<keyword evidence="3" id="KW-1185">Reference proteome</keyword>
<feature type="compositionally biased region" description="Basic and acidic residues" evidence="1">
    <location>
        <begin position="1"/>
        <end position="14"/>
    </location>
</feature>
<accession>A0A5N6Q1R2</accession>
<evidence type="ECO:0000256" key="1">
    <source>
        <dbReference type="SAM" id="MobiDB-lite"/>
    </source>
</evidence>